<name>A0A6A6PCJ6_9PEZI</name>
<feature type="domain" description="Histone chaperone RTT106/FACT complex subunit SPT16-like middle" evidence="5">
    <location>
        <begin position="38"/>
        <end position="129"/>
    </location>
</feature>
<accession>A0A6A6PCJ6</accession>
<dbReference type="InterPro" id="IPR013719">
    <property type="entry name" value="RTT106/SPT16-like_middle_dom"/>
</dbReference>
<dbReference type="GO" id="GO:0042393">
    <property type="term" value="F:histone binding"/>
    <property type="evidence" value="ECO:0007669"/>
    <property type="project" value="TreeGrafter"/>
</dbReference>
<feature type="compositionally biased region" description="Acidic residues" evidence="4">
    <location>
        <begin position="175"/>
        <end position="186"/>
    </location>
</feature>
<comment type="subunit">
    <text evidence="3">Interacts with histones H3 and H4.</text>
</comment>
<evidence type="ECO:0000313" key="6">
    <source>
        <dbReference type="EMBL" id="KAF2461559.1"/>
    </source>
</evidence>
<evidence type="ECO:0000259" key="5">
    <source>
        <dbReference type="SMART" id="SM01287"/>
    </source>
</evidence>
<dbReference type="AlphaFoldDB" id="A0A6A6PCJ6"/>
<protein>
    <submittedName>
        <fullName evidence="6">Histone chaperone Rttp106-like-domain-containing protein</fullName>
    </submittedName>
</protein>
<evidence type="ECO:0000256" key="1">
    <source>
        <dbReference type="ARBA" id="ARBA00006159"/>
    </source>
</evidence>
<evidence type="ECO:0000256" key="2">
    <source>
        <dbReference type="ARBA" id="ARBA00037550"/>
    </source>
</evidence>
<dbReference type="EMBL" id="MU001671">
    <property type="protein sequence ID" value="KAF2461559.1"/>
    <property type="molecule type" value="Genomic_DNA"/>
</dbReference>
<dbReference type="Pfam" id="PF08512">
    <property type="entry name" value="Rttp106-like_middle"/>
    <property type="match status" value="1"/>
</dbReference>
<dbReference type="OrthoDB" id="75754at2759"/>
<dbReference type="Gene3D" id="2.30.29.30">
    <property type="entry name" value="Pleckstrin-homology domain (PH domain)/Phosphotyrosine-binding domain (PTB)"/>
    <property type="match status" value="1"/>
</dbReference>
<organism evidence="6 7">
    <name type="scientific">Lineolata rhizophorae</name>
    <dbReference type="NCBI Taxonomy" id="578093"/>
    <lineage>
        <taxon>Eukaryota</taxon>
        <taxon>Fungi</taxon>
        <taxon>Dikarya</taxon>
        <taxon>Ascomycota</taxon>
        <taxon>Pezizomycotina</taxon>
        <taxon>Dothideomycetes</taxon>
        <taxon>Dothideomycetes incertae sedis</taxon>
        <taxon>Lineolatales</taxon>
        <taxon>Lineolataceae</taxon>
        <taxon>Lineolata</taxon>
    </lineage>
</organism>
<dbReference type="SMART" id="SM01287">
    <property type="entry name" value="Rtt106"/>
    <property type="match status" value="1"/>
</dbReference>
<dbReference type="Proteomes" id="UP000799766">
    <property type="component" value="Unassembled WGS sequence"/>
</dbReference>
<dbReference type="PANTHER" id="PTHR45849:SF3">
    <property type="entry name" value="HISTONE CHAPERONE RTT106"/>
    <property type="match status" value="1"/>
</dbReference>
<evidence type="ECO:0000256" key="4">
    <source>
        <dbReference type="SAM" id="MobiDB-lite"/>
    </source>
</evidence>
<feature type="compositionally biased region" description="Acidic residues" evidence="4">
    <location>
        <begin position="201"/>
        <end position="220"/>
    </location>
</feature>
<dbReference type="PANTHER" id="PTHR45849">
    <property type="entry name" value="FACT COMPLEX SUBUNIT SSRP1"/>
    <property type="match status" value="1"/>
</dbReference>
<dbReference type="SUPFAM" id="SSF50729">
    <property type="entry name" value="PH domain-like"/>
    <property type="match status" value="1"/>
</dbReference>
<gene>
    <name evidence="6" type="ORF">BDY21DRAFT_332527</name>
</gene>
<keyword evidence="7" id="KW-1185">Reference proteome</keyword>
<feature type="region of interest" description="Disordered" evidence="4">
    <location>
        <begin position="149"/>
        <end position="246"/>
    </location>
</feature>
<sequence>MVDLLDERLKARGLKVVRPNEDVFASSIVQQHRKHEKAYHVKAFRGSKEGYLFFLPVGILWAFKKPLAFFAFDSIHAISYTSVLQRTFNLNVATNAPGNPEVEFSMLDQADFAGIDAYVKAHGLNDASLAAARKAKRYNVNPDKGAAAAAAENGAAPLDAAGDAETELQRAERMMEDEEDEEEEDYAPGSEGDSDGSGTSSEDEDAEGDEMEDDEEDDEGDLVKGELGSEAEGVEVSDEEAKGSEW</sequence>
<dbReference type="GO" id="GO:0031491">
    <property type="term" value="F:nucleosome binding"/>
    <property type="evidence" value="ECO:0007669"/>
    <property type="project" value="TreeGrafter"/>
</dbReference>
<feature type="compositionally biased region" description="Low complexity" evidence="4">
    <location>
        <begin position="149"/>
        <end position="161"/>
    </location>
</feature>
<dbReference type="InterPro" id="IPR050454">
    <property type="entry name" value="RTT106/SSRP1_HistChap/FACT"/>
</dbReference>
<evidence type="ECO:0000313" key="7">
    <source>
        <dbReference type="Proteomes" id="UP000799766"/>
    </source>
</evidence>
<dbReference type="InterPro" id="IPR011993">
    <property type="entry name" value="PH-like_dom_sf"/>
</dbReference>
<comment type="similarity">
    <text evidence="1">Belongs to the RTT106 family.</text>
</comment>
<evidence type="ECO:0000256" key="3">
    <source>
        <dbReference type="ARBA" id="ARBA00038654"/>
    </source>
</evidence>
<proteinExistence type="inferred from homology"/>
<reference evidence="6" key="1">
    <citation type="journal article" date="2020" name="Stud. Mycol.">
        <title>101 Dothideomycetes genomes: a test case for predicting lifestyles and emergence of pathogens.</title>
        <authorList>
            <person name="Haridas S."/>
            <person name="Albert R."/>
            <person name="Binder M."/>
            <person name="Bloem J."/>
            <person name="Labutti K."/>
            <person name="Salamov A."/>
            <person name="Andreopoulos B."/>
            <person name="Baker S."/>
            <person name="Barry K."/>
            <person name="Bills G."/>
            <person name="Bluhm B."/>
            <person name="Cannon C."/>
            <person name="Castanera R."/>
            <person name="Culley D."/>
            <person name="Daum C."/>
            <person name="Ezra D."/>
            <person name="Gonzalez J."/>
            <person name="Henrissat B."/>
            <person name="Kuo A."/>
            <person name="Liang C."/>
            <person name="Lipzen A."/>
            <person name="Lutzoni F."/>
            <person name="Magnuson J."/>
            <person name="Mondo S."/>
            <person name="Nolan M."/>
            <person name="Ohm R."/>
            <person name="Pangilinan J."/>
            <person name="Park H.-J."/>
            <person name="Ramirez L."/>
            <person name="Alfaro M."/>
            <person name="Sun H."/>
            <person name="Tritt A."/>
            <person name="Yoshinaga Y."/>
            <person name="Zwiers L.-H."/>
            <person name="Turgeon B."/>
            <person name="Goodwin S."/>
            <person name="Spatafora J."/>
            <person name="Crous P."/>
            <person name="Grigoriev I."/>
        </authorList>
    </citation>
    <scope>NUCLEOTIDE SEQUENCE</scope>
    <source>
        <strain evidence="6">ATCC 16933</strain>
    </source>
</reference>
<comment type="function">
    <text evidence="2">Histones H3 and H4 chaperone involved in the nucleosome formation and heterochromatin silencing. Required for the deposition of H3K56ac-carrying H3-H4 complex onto newly-replicated DNA. Plays a role in the transcriptional regulation of the cell-cycle dependent histone genes by creating a repressive structure at the core histone gene promoter.</text>
</comment>